<keyword evidence="3 9" id="KW-0548">Nucleotidyltransferase</keyword>
<comment type="subunit">
    <text evidence="9">Homohexamer.</text>
</comment>
<evidence type="ECO:0000313" key="12">
    <source>
        <dbReference type="Proteomes" id="UP000282926"/>
    </source>
</evidence>
<feature type="binding site" evidence="9">
    <location>
        <position position="113"/>
    </location>
    <ligand>
        <name>ATP</name>
        <dbReference type="ChEBI" id="CHEBI:30616"/>
    </ligand>
</feature>
<dbReference type="GO" id="GO:0004595">
    <property type="term" value="F:pantetheine-phosphate adenylyltransferase activity"/>
    <property type="evidence" value="ECO:0007669"/>
    <property type="project" value="UniProtKB-EC"/>
</dbReference>
<comment type="function">
    <text evidence="9">Reversibly transfers an adenylyl group from ATP to 4'-phosphopantetheine, yielding dephospho-CoA (dPCoA) and pyrophosphate.</text>
</comment>
<organism evidence="11 12">
    <name type="scientific">Lujinxingia sediminis</name>
    <dbReference type="NCBI Taxonomy" id="2480984"/>
    <lineage>
        <taxon>Bacteria</taxon>
        <taxon>Deltaproteobacteria</taxon>
        <taxon>Bradymonadales</taxon>
        <taxon>Lujinxingiaceae</taxon>
        <taxon>Lujinxingia</taxon>
    </lineage>
</organism>
<evidence type="ECO:0000256" key="7">
    <source>
        <dbReference type="ARBA" id="ARBA00022993"/>
    </source>
</evidence>
<dbReference type="Gene3D" id="3.40.50.620">
    <property type="entry name" value="HUPs"/>
    <property type="match status" value="1"/>
</dbReference>
<dbReference type="PRINTS" id="PR01020">
    <property type="entry name" value="LPSBIOSNTHSS"/>
</dbReference>
<proteinExistence type="inferred from homology"/>
<reference evidence="11 12" key="1">
    <citation type="submission" date="2019-01" db="EMBL/GenBank/DDBJ databases">
        <title>Lujinxingia litoralis gen. nov., sp. nov. and Lujinxingia sediminis gen. nov., sp. nov., new members in the order Bradymonadales, isolated from coastal sediment.</title>
        <authorList>
            <person name="Li C.-M."/>
        </authorList>
    </citation>
    <scope>NUCLEOTIDE SEQUENCE [LARGE SCALE GENOMIC DNA]</scope>
    <source>
        <strain evidence="11 12">SEH01</strain>
    </source>
</reference>
<evidence type="ECO:0000256" key="1">
    <source>
        <dbReference type="ARBA" id="ARBA00022490"/>
    </source>
</evidence>
<dbReference type="Pfam" id="PF01467">
    <property type="entry name" value="CTP_transf_like"/>
    <property type="match status" value="1"/>
</dbReference>
<evidence type="ECO:0000256" key="2">
    <source>
        <dbReference type="ARBA" id="ARBA00022679"/>
    </source>
</evidence>
<evidence type="ECO:0000256" key="5">
    <source>
        <dbReference type="ARBA" id="ARBA00022840"/>
    </source>
</evidence>
<feature type="binding site" evidence="9">
    <location>
        <position position="18"/>
    </location>
    <ligand>
        <name>ATP</name>
        <dbReference type="ChEBI" id="CHEBI:30616"/>
    </ligand>
</feature>
<evidence type="ECO:0000313" key="11">
    <source>
        <dbReference type="EMBL" id="RVU43146.1"/>
    </source>
</evidence>
<comment type="subcellular location">
    <subcellularLocation>
        <location evidence="9">Cytoplasm</location>
    </subcellularLocation>
</comment>
<comment type="catalytic activity">
    <reaction evidence="8 9">
        <text>(R)-4'-phosphopantetheine + ATP + H(+) = 3'-dephospho-CoA + diphosphate</text>
        <dbReference type="Rhea" id="RHEA:19801"/>
        <dbReference type="ChEBI" id="CHEBI:15378"/>
        <dbReference type="ChEBI" id="CHEBI:30616"/>
        <dbReference type="ChEBI" id="CHEBI:33019"/>
        <dbReference type="ChEBI" id="CHEBI:57328"/>
        <dbReference type="ChEBI" id="CHEBI:61723"/>
        <dbReference type="EC" id="2.7.7.3"/>
    </reaction>
</comment>
<dbReference type="InterPro" id="IPR001980">
    <property type="entry name" value="PPAT"/>
</dbReference>
<dbReference type="PANTHER" id="PTHR21342:SF1">
    <property type="entry name" value="PHOSPHOPANTETHEINE ADENYLYLTRANSFERASE"/>
    <property type="match status" value="1"/>
</dbReference>
<keyword evidence="5 9" id="KW-0067">ATP-binding</keyword>
<accession>A0ABY0CRU3</accession>
<dbReference type="SUPFAM" id="SSF52374">
    <property type="entry name" value="Nucleotidylyl transferase"/>
    <property type="match status" value="1"/>
</dbReference>
<keyword evidence="6 9" id="KW-0460">Magnesium</keyword>
<dbReference type="NCBIfam" id="TIGR01510">
    <property type="entry name" value="coaD_prev_kdtB"/>
    <property type="match status" value="1"/>
</dbReference>
<dbReference type="HAMAP" id="MF_00151">
    <property type="entry name" value="PPAT_bact"/>
    <property type="match status" value="1"/>
</dbReference>
<dbReference type="PANTHER" id="PTHR21342">
    <property type="entry name" value="PHOSPHOPANTETHEINE ADENYLYLTRANSFERASE"/>
    <property type="match status" value="1"/>
</dbReference>
<keyword evidence="2 9" id="KW-0808">Transferase</keyword>
<keyword evidence="12" id="KW-1185">Reference proteome</keyword>
<feature type="binding site" evidence="9">
    <location>
        <position position="42"/>
    </location>
    <ligand>
        <name>substrate</name>
    </ligand>
</feature>
<evidence type="ECO:0000259" key="10">
    <source>
        <dbReference type="Pfam" id="PF01467"/>
    </source>
</evidence>
<protein>
    <recommendedName>
        <fullName evidence="9">Phosphopantetheine adenylyltransferase</fullName>
        <ecNumber evidence="9">2.7.7.3</ecNumber>
    </recommendedName>
    <alternativeName>
        <fullName evidence="9">Dephospho-CoA pyrophosphorylase</fullName>
    </alternativeName>
    <alternativeName>
        <fullName evidence="9">Pantetheine-phosphate adenylyltransferase</fullName>
        <shortName evidence="9">PPAT</shortName>
    </alternativeName>
</protein>
<evidence type="ECO:0000256" key="8">
    <source>
        <dbReference type="ARBA" id="ARBA00029346"/>
    </source>
</evidence>
<dbReference type="RefSeq" id="WP_127780546.1">
    <property type="nucleotide sequence ID" value="NZ_SADD01000007.1"/>
</dbReference>
<evidence type="ECO:0000256" key="4">
    <source>
        <dbReference type="ARBA" id="ARBA00022741"/>
    </source>
</evidence>
<feature type="binding site" evidence="9">
    <location>
        <begin position="103"/>
        <end position="105"/>
    </location>
    <ligand>
        <name>ATP</name>
        <dbReference type="ChEBI" id="CHEBI:30616"/>
    </ligand>
</feature>
<name>A0ABY0CRU3_9DELT</name>
<comment type="cofactor">
    <cofactor evidence="9">
        <name>Mg(2+)</name>
        <dbReference type="ChEBI" id="CHEBI:18420"/>
    </cofactor>
</comment>
<keyword evidence="7 9" id="KW-0173">Coenzyme A biosynthesis</keyword>
<evidence type="ECO:0000256" key="6">
    <source>
        <dbReference type="ARBA" id="ARBA00022842"/>
    </source>
</evidence>
<evidence type="ECO:0000256" key="3">
    <source>
        <dbReference type="ARBA" id="ARBA00022695"/>
    </source>
</evidence>
<dbReference type="EMBL" id="SADD01000007">
    <property type="protein sequence ID" value="RVU43146.1"/>
    <property type="molecule type" value="Genomic_DNA"/>
</dbReference>
<sequence>MTRVALYAGTFDPPTLGHHSVITRAARLVDRLIVVIAINPLKTPLFSLETRQEMLRELVRATTAPPDASIHRASSTIEVTTTDALVIDLARQIDAETLWLVRGARTPCDFIEECRLADLNRQLCPGLETLILPSPPALSEVSSTRVRELLDQVNQGQAHPRPPTHPGCVIDLADTLTDAPSNATLSLHQLCHPSTLRLIERHQRQRHATFSPEPRPDHGP</sequence>
<feature type="domain" description="Cytidyltransferase-like" evidence="10">
    <location>
        <begin position="6"/>
        <end position="148"/>
    </location>
</feature>
<feature type="binding site" evidence="9">
    <location>
        <begin position="10"/>
        <end position="11"/>
    </location>
    <ligand>
        <name>ATP</name>
        <dbReference type="ChEBI" id="CHEBI:30616"/>
    </ligand>
</feature>
<feature type="site" description="Transition state stabilizer" evidence="9">
    <location>
        <position position="18"/>
    </location>
</feature>
<feature type="binding site" evidence="9">
    <location>
        <position position="102"/>
    </location>
    <ligand>
        <name>substrate</name>
    </ligand>
</feature>
<dbReference type="Proteomes" id="UP000282926">
    <property type="component" value="Unassembled WGS sequence"/>
</dbReference>
<evidence type="ECO:0000256" key="9">
    <source>
        <dbReference type="HAMAP-Rule" id="MF_00151"/>
    </source>
</evidence>
<dbReference type="InterPro" id="IPR014729">
    <property type="entry name" value="Rossmann-like_a/b/a_fold"/>
</dbReference>
<keyword evidence="1 9" id="KW-0963">Cytoplasm</keyword>
<feature type="binding site" evidence="9">
    <location>
        <position position="10"/>
    </location>
    <ligand>
        <name>substrate</name>
    </ligand>
</feature>
<comment type="caution">
    <text evidence="11">The sequence shown here is derived from an EMBL/GenBank/DDBJ whole genome shotgun (WGS) entry which is preliminary data.</text>
</comment>
<gene>
    <name evidence="9 11" type="primary">coaD</name>
    <name evidence="11" type="ORF">EA187_13110</name>
</gene>
<keyword evidence="4 9" id="KW-0547">Nucleotide-binding</keyword>
<feature type="binding site" evidence="9">
    <location>
        <position position="86"/>
    </location>
    <ligand>
        <name>substrate</name>
    </ligand>
</feature>
<feature type="binding site" evidence="9">
    <location>
        <begin position="138"/>
        <end position="144"/>
    </location>
    <ligand>
        <name>ATP</name>
        <dbReference type="ChEBI" id="CHEBI:30616"/>
    </ligand>
</feature>
<comment type="pathway">
    <text evidence="9">Cofactor biosynthesis; coenzyme A biosynthesis; CoA from (R)-pantothenate: step 4/5.</text>
</comment>
<dbReference type="InterPro" id="IPR004821">
    <property type="entry name" value="Cyt_trans-like"/>
</dbReference>
<comment type="similarity">
    <text evidence="9">Belongs to the bacterial CoaD family.</text>
</comment>
<dbReference type="EC" id="2.7.7.3" evidence="9"/>
<dbReference type="NCBIfam" id="TIGR00125">
    <property type="entry name" value="cyt_tran_rel"/>
    <property type="match status" value="1"/>
</dbReference>